<dbReference type="GO" id="GO:0006487">
    <property type="term" value="P:protein N-linked glycosylation"/>
    <property type="evidence" value="ECO:0007669"/>
    <property type="project" value="TreeGrafter"/>
</dbReference>
<feature type="domain" description="Glycosyltransferase 2-like" evidence="1">
    <location>
        <begin position="7"/>
        <end position="114"/>
    </location>
</feature>
<dbReference type="EMBL" id="CAEZZH010000009">
    <property type="protein sequence ID" value="CAB4757012.1"/>
    <property type="molecule type" value="Genomic_DNA"/>
</dbReference>
<dbReference type="Gene3D" id="3.90.550.10">
    <property type="entry name" value="Spore Coat Polysaccharide Biosynthesis Protein SpsA, Chain A"/>
    <property type="match status" value="1"/>
</dbReference>
<gene>
    <name evidence="2" type="ORF">UFOPK2850_00840</name>
    <name evidence="3" type="ORF">UFOPK3982_01047</name>
    <name evidence="4" type="ORF">UFOPK4120_00840</name>
    <name evidence="5" type="ORF">UFOPK4404_00895</name>
</gene>
<dbReference type="PANTHER" id="PTHR10859:SF91">
    <property type="entry name" value="DOLICHYL-PHOSPHATE BETA-GLUCOSYLTRANSFERASE"/>
    <property type="match status" value="1"/>
</dbReference>
<sequence length="261" mass="30186">MDKRIAIIVPCYNEELRFPIQYWKEIVRTENEIKWLFIDDGSSDRTLEILQDVCVGTPSRVSKCSKNRGKGNAIRKGFLDTLEMDPEIEVLGYLDSDGAFSKDDIFRLANIAVQRISSSMTQPTDAVISSRVSLSGREIKRKSSRHYLGRLIATLLTRKWNDAPYDTQSGYKLFLNSRSFRDAIKSDFSTRWFVDVEILTRIGINNKGILNVWEEPLFYWNDVAGSKLNFMKFHSILLELLIARRQVLKLLKERDNRIGSH</sequence>
<name>A0A6J7N876_9ZZZZ</name>
<dbReference type="InterPro" id="IPR001173">
    <property type="entry name" value="Glyco_trans_2-like"/>
</dbReference>
<protein>
    <submittedName>
        <fullName evidence="3">Unannotated protein</fullName>
    </submittedName>
</protein>
<evidence type="ECO:0000313" key="5">
    <source>
        <dbReference type="EMBL" id="CAB5073597.1"/>
    </source>
</evidence>
<evidence type="ECO:0000313" key="2">
    <source>
        <dbReference type="EMBL" id="CAB4757012.1"/>
    </source>
</evidence>
<dbReference type="Pfam" id="PF00535">
    <property type="entry name" value="Glycos_transf_2"/>
    <property type="match status" value="1"/>
</dbReference>
<accession>A0A6J7N876</accession>
<dbReference type="PANTHER" id="PTHR10859">
    <property type="entry name" value="GLYCOSYL TRANSFERASE"/>
    <property type="match status" value="1"/>
</dbReference>
<evidence type="ECO:0000313" key="3">
    <source>
        <dbReference type="EMBL" id="CAB4989387.1"/>
    </source>
</evidence>
<dbReference type="InterPro" id="IPR029044">
    <property type="entry name" value="Nucleotide-diphossugar_trans"/>
</dbReference>
<proteinExistence type="predicted"/>
<evidence type="ECO:0000313" key="4">
    <source>
        <dbReference type="EMBL" id="CAB5020847.1"/>
    </source>
</evidence>
<organism evidence="3">
    <name type="scientific">freshwater metagenome</name>
    <dbReference type="NCBI Taxonomy" id="449393"/>
    <lineage>
        <taxon>unclassified sequences</taxon>
        <taxon>metagenomes</taxon>
        <taxon>ecological metagenomes</taxon>
    </lineage>
</organism>
<dbReference type="EMBL" id="CAFBQY010000008">
    <property type="protein sequence ID" value="CAB5073597.1"/>
    <property type="molecule type" value="Genomic_DNA"/>
</dbReference>
<dbReference type="SUPFAM" id="SSF53448">
    <property type="entry name" value="Nucleotide-diphospho-sugar transferases"/>
    <property type="match status" value="1"/>
</dbReference>
<dbReference type="EMBL" id="CAFBOO010000008">
    <property type="protein sequence ID" value="CAB4989387.1"/>
    <property type="molecule type" value="Genomic_DNA"/>
</dbReference>
<dbReference type="AlphaFoldDB" id="A0A6J7N876"/>
<reference evidence="3" key="1">
    <citation type="submission" date="2020-05" db="EMBL/GenBank/DDBJ databases">
        <authorList>
            <person name="Chiriac C."/>
            <person name="Salcher M."/>
            <person name="Ghai R."/>
            <person name="Kavagutti S V."/>
        </authorList>
    </citation>
    <scope>NUCLEOTIDE SEQUENCE</scope>
</reference>
<evidence type="ECO:0000259" key="1">
    <source>
        <dbReference type="Pfam" id="PF00535"/>
    </source>
</evidence>
<dbReference type="EMBL" id="CAFBPO010000008">
    <property type="protein sequence ID" value="CAB5020847.1"/>
    <property type="molecule type" value="Genomic_DNA"/>
</dbReference>